<feature type="signal peptide" evidence="4">
    <location>
        <begin position="1"/>
        <end position="19"/>
    </location>
</feature>
<dbReference type="PROSITE" id="PS00141">
    <property type="entry name" value="ASP_PROTEASE"/>
    <property type="match status" value="1"/>
</dbReference>
<dbReference type="PROSITE" id="PS51767">
    <property type="entry name" value="PEPTIDASE_A1"/>
    <property type="match status" value="1"/>
</dbReference>
<dbReference type="InterPro" id="IPR001461">
    <property type="entry name" value="Aspartic_peptidase_A1"/>
</dbReference>
<dbReference type="CDD" id="cd05471">
    <property type="entry name" value="pepsin_like"/>
    <property type="match status" value="1"/>
</dbReference>
<dbReference type="PRINTS" id="PR00792">
    <property type="entry name" value="PEPSIN"/>
</dbReference>
<organism evidence="6 7">
    <name type="scientific">Opisthorchis felineus</name>
    <dbReference type="NCBI Taxonomy" id="147828"/>
    <lineage>
        <taxon>Eukaryota</taxon>
        <taxon>Metazoa</taxon>
        <taxon>Spiralia</taxon>
        <taxon>Lophotrochozoa</taxon>
        <taxon>Platyhelminthes</taxon>
        <taxon>Trematoda</taxon>
        <taxon>Digenea</taxon>
        <taxon>Opisthorchiida</taxon>
        <taxon>Opisthorchiata</taxon>
        <taxon>Opisthorchiidae</taxon>
        <taxon>Opisthorchis</taxon>
    </lineage>
</organism>
<comment type="similarity">
    <text evidence="1 3">Belongs to the peptidase A1 family.</text>
</comment>
<evidence type="ECO:0000313" key="7">
    <source>
        <dbReference type="Proteomes" id="UP000308267"/>
    </source>
</evidence>
<dbReference type="GO" id="GO:0006508">
    <property type="term" value="P:proteolysis"/>
    <property type="evidence" value="ECO:0007669"/>
    <property type="project" value="UniProtKB-KW"/>
</dbReference>
<evidence type="ECO:0000256" key="2">
    <source>
        <dbReference type="PIRSR" id="PIRSR601461-1"/>
    </source>
</evidence>
<dbReference type="AlphaFoldDB" id="A0A4S2M5Q7"/>
<dbReference type="GO" id="GO:0004190">
    <property type="term" value="F:aspartic-type endopeptidase activity"/>
    <property type="evidence" value="ECO:0007669"/>
    <property type="project" value="UniProtKB-KW"/>
</dbReference>
<keyword evidence="3" id="KW-0378">Hydrolase</keyword>
<feature type="active site" evidence="2">
    <location>
        <position position="51"/>
    </location>
</feature>
<keyword evidence="3" id="KW-0645">Protease</keyword>
<reference evidence="6 7" key="1">
    <citation type="journal article" date="2019" name="BMC Genomics">
        <title>New insights from Opisthorchis felineus genome: update on genomics of the epidemiologically important liver flukes.</title>
        <authorList>
            <person name="Ershov N.I."/>
            <person name="Mordvinov V.A."/>
            <person name="Prokhortchouk E.B."/>
            <person name="Pakharukova M.Y."/>
            <person name="Gunbin K.V."/>
            <person name="Ustyantsev K."/>
            <person name="Genaev M.A."/>
            <person name="Blinov A.G."/>
            <person name="Mazur A."/>
            <person name="Boulygina E."/>
            <person name="Tsygankova S."/>
            <person name="Khrameeva E."/>
            <person name="Chekanov N."/>
            <person name="Fan G."/>
            <person name="Xiao A."/>
            <person name="Zhang H."/>
            <person name="Xu X."/>
            <person name="Yang H."/>
            <person name="Solovyev V."/>
            <person name="Lee S.M."/>
            <person name="Liu X."/>
            <person name="Afonnikov D.A."/>
            <person name="Skryabin K.G."/>
        </authorList>
    </citation>
    <scope>NUCLEOTIDE SEQUENCE [LARGE SCALE GENOMIC DNA]</scope>
    <source>
        <strain evidence="6">AK-0245</strain>
        <tissue evidence="6">Whole organism</tissue>
    </source>
</reference>
<feature type="active site" evidence="2">
    <location>
        <position position="229"/>
    </location>
</feature>
<evidence type="ECO:0000313" key="6">
    <source>
        <dbReference type="EMBL" id="TGZ71496.1"/>
    </source>
</evidence>
<evidence type="ECO:0000256" key="3">
    <source>
        <dbReference type="RuleBase" id="RU000454"/>
    </source>
</evidence>
<proteinExistence type="inferred from homology"/>
<feature type="chain" id="PRO_5020263632" description="Peptidase A1 domain-containing protein" evidence="4">
    <location>
        <begin position="20"/>
        <end position="349"/>
    </location>
</feature>
<keyword evidence="4" id="KW-0732">Signal</keyword>
<dbReference type="InterPro" id="IPR021109">
    <property type="entry name" value="Peptidase_aspartic_dom_sf"/>
</dbReference>
<comment type="caution">
    <text evidence="6">The sequence shown here is derived from an EMBL/GenBank/DDBJ whole genome shotgun (WGS) entry which is preliminary data.</text>
</comment>
<protein>
    <recommendedName>
        <fullName evidence="5">Peptidase A1 domain-containing protein</fullName>
    </recommendedName>
</protein>
<sequence>MWLGLVFWFSTFMWFVAWASIEIPLWRSCGRHYCGPLSLGTPMKQFKMLFDTGSCNTWVRSVNSKTKFTDQAYDWKSSESAEIEQNQQTMGYANCRITGIVVRDSVMLGNKNVKVRFASGVELSQSCPPRMSFDGIVGLCAVPGNSTFLNQLVEADIIDDRIFSIWINPNTQELLAGSVILGGVHDGLYSGTLNKVSLEPLRNWWCFRLTGVRIDDGKVSTLPYLVAVDSGATKLWVPESLLKQINDVLHPIGFDGRFHLVDCSNIPKKPIVHFEVGEFTLSMEPKYYIRSIKKDGQWTCQSLFTQTPEGNFPHILLGRPFLNKYYTMYDMEYGELGFALADQAKHLQD</sequence>
<dbReference type="EMBL" id="SJOL01004558">
    <property type="protein sequence ID" value="TGZ71496.1"/>
    <property type="molecule type" value="Genomic_DNA"/>
</dbReference>
<dbReference type="SUPFAM" id="SSF50630">
    <property type="entry name" value="Acid proteases"/>
    <property type="match status" value="1"/>
</dbReference>
<keyword evidence="7" id="KW-1185">Reference proteome</keyword>
<dbReference type="PANTHER" id="PTHR47966:SF51">
    <property type="entry name" value="BETA-SITE APP-CLEAVING ENZYME, ISOFORM A-RELATED"/>
    <property type="match status" value="1"/>
</dbReference>
<evidence type="ECO:0000256" key="1">
    <source>
        <dbReference type="ARBA" id="ARBA00007447"/>
    </source>
</evidence>
<dbReference type="PANTHER" id="PTHR47966">
    <property type="entry name" value="BETA-SITE APP-CLEAVING ENZYME, ISOFORM A-RELATED"/>
    <property type="match status" value="1"/>
</dbReference>
<dbReference type="InterPro" id="IPR001969">
    <property type="entry name" value="Aspartic_peptidase_AS"/>
</dbReference>
<name>A0A4S2M5Q7_OPIFE</name>
<dbReference type="Pfam" id="PF00026">
    <property type="entry name" value="Asp"/>
    <property type="match status" value="1"/>
</dbReference>
<evidence type="ECO:0000256" key="4">
    <source>
        <dbReference type="SAM" id="SignalP"/>
    </source>
</evidence>
<evidence type="ECO:0000259" key="5">
    <source>
        <dbReference type="PROSITE" id="PS51767"/>
    </source>
</evidence>
<dbReference type="InterPro" id="IPR034164">
    <property type="entry name" value="Pepsin-like_dom"/>
</dbReference>
<gene>
    <name evidence="6" type="ORF">CRM22_002613</name>
</gene>
<dbReference type="Proteomes" id="UP000308267">
    <property type="component" value="Unassembled WGS sequence"/>
</dbReference>
<feature type="domain" description="Peptidase A1" evidence="5">
    <location>
        <begin position="33"/>
        <end position="339"/>
    </location>
</feature>
<dbReference type="InterPro" id="IPR033121">
    <property type="entry name" value="PEPTIDASE_A1"/>
</dbReference>
<keyword evidence="3" id="KW-0064">Aspartyl protease</keyword>
<dbReference type="OrthoDB" id="6600601at2759"/>
<accession>A0A4S2M5Q7</accession>
<dbReference type="Gene3D" id="2.40.70.10">
    <property type="entry name" value="Acid Proteases"/>
    <property type="match status" value="2"/>
</dbReference>
<dbReference type="STRING" id="147828.A0A4S2M5Q7"/>